<dbReference type="Pfam" id="PF01408">
    <property type="entry name" value="GFO_IDH_MocA"/>
    <property type="match status" value="1"/>
</dbReference>
<name>A0A5C6DAX9_9BACT</name>
<dbReference type="InterPro" id="IPR043906">
    <property type="entry name" value="Gfo/Idh/MocA_OxRdtase_bact_C"/>
</dbReference>
<dbReference type="Pfam" id="PF19051">
    <property type="entry name" value="GFO_IDH_MocA_C2"/>
    <property type="match status" value="1"/>
</dbReference>
<dbReference type="Gene3D" id="3.30.360.10">
    <property type="entry name" value="Dihydrodipicolinate Reductase, domain 2"/>
    <property type="match status" value="1"/>
</dbReference>
<dbReference type="PANTHER" id="PTHR43818">
    <property type="entry name" value="BCDNA.GH03377"/>
    <property type="match status" value="1"/>
</dbReference>
<dbReference type="SUPFAM" id="SSF51735">
    <property type="entry name" value="NAD(P)-binding Rossmann-fold domains"/>
    <property type="match status" value="1"/>
</dbReference>
<dbReference type="GO" id="GO:0050112">
    <property type="term" value="F:inositol 2-dehydrogenase (NAD+) activity"/>
    <property type="evidence" value="ECO:0007669"/>
    <property type="project" value="UniProtKB-EC"/>
</dbReference>
<dbReference type="RefSeq" id="WP_197231711.1">
    <property type="nucleotide sequence ID" value="NZ_SJPV01000014.1"/>
</dbReference>
<evidence type="ECO:0000313" key="4">
    <source>
        <dbReference type="Proteomes" id="UP000319143"/>
    </source>
</evidence>
<dbReference type="EMBL" id="SJPV01000014">
    <property type="protein sequence ID" value="TWU32019.1"/>
    <property type="molecule type" value="Genomic_DNA"/>
</dbReference>
<proteinExistence type="predicted"/>
<evidence type="ECO:0000259" key="2">
    <source>
        <dbReference type="Pfam" id="PF19051"/>
    </source>
</evidence>
<dbReference type="PROSITE" id="PS51318">
    <property type="entry name" value="TAT"/>
    <property type="match status" value="1"/>
</dbReference>
<comment type="caution">
    <text evidence="3">The sequence shown here is derived from an EMBL/GenBank/DDBJ whole genome shotgun (WGS) entry which is preliminary data.</text>
</comment>
<dbReference type="InterPro" id="IPR050463">
    <property type="entry name" value="Gfo/Idh/MocA_oxidrdct_glycsds"/>
</dbReference>
<keyword evidence="4" id="KW-1185">Reference proteome</keyword>
<evidence type="ECO:0000259" key="1">
    <source>
        <dbReference type="Pfam" id="PF01408"/>
    </source>
</evidence>
<organism evidence="3 4">
    <name type="scientific">Novipirellula artificiosorum</name>
    <dbReference type="NCBI Taxonomy" id="2528016"/>
    <lineage>
        <taxon>Bacteria</taxon>
        <taxon>Pseudomonadati</taxon>
        <taxon>Planctomycetota</taxon>
        <taxon>Planctomycetia</taxon>
        <taxon>Pirellulales</taxon>
        <taxon>Pirellulaceae</taxon>
        <taxon>Novipirellula</taxon>
    </lineage>
</organism>
<dbReference type="Gene3D" id="3.40.50.720">
    <property type="entry name" value="NAD(P)-binding Rossmann-like Domain"/>
    <property type="match status" value="1"/>
</dbReference>
<dbReference type="InterPro" id="IPR006311">
    <property type="entry name" value="TAT_signal"/>
</dbReference>
<dbReference type="EC" id="1.1.1.18" evidence="3"/>
<dbReference type="InterPro" id="IPR036291">
    <property type="entry name" value="NAD(P)-bd_dom_sf"/>
</dbReference>
<feature type="domain" description="Gfo/Idh/MocA-like oxidoreductase bacterial type C-terminal" evidence="2">
    <location>
        <begin position="372"/>
        <end position="446"/>
    </location>
</feature>
<dbReference type="SUPFAM" id="SSF55347">
    <property type="entry name" value="Glyceraldehyde-3-phosphate dehydrogenase-like, C-terminal domain"/>
    <property type="match status" value="1"/>
</dbReference>
<dbReference type="PANTHER" id="PTHR43818:SF5">
    <property type="entry name" value="OXIDOREDUCTASE FAMILY PROTEIN"/>
    <property type="match status" value="1"/>
</dbReference>
<sequence length="449" mass="50202">MNNSTLLNRRRFLENVATTATVASTSTVLAQSEPSRIGPNDTINIALIGCGARGRNQVMPSFMELPGVQLTAVCDVNSDNLEKGQTKAGGSSVKVYKDFRELLADKSIDAVIVATQAHWHVPIAVAACQAGKDVYVEKPLGNFIGEGRYLIEAAKKYDRIVQIGTQQHSMEHYRKAVDIIRSGKLGAISEVKIWDHTYWAPGRGNPADCDPPPELDWDFYVGPSPMQNYNPNIYSNYGYDWFRLSGGGHQVAWGVHHFDIVNWAMDVKYPKRVSAMGGQFAYQDNFEYPNTFDAIMEFGPGPVAKDGFLLQYSMRMGSRRVRRSHAKCFYGTEATMVLDRSRISIAAEPKSSKSQNEAGYLLSPEEEIVASDDAFRHSQVFLDNIRNRTQPETDAQTGHYATNLGHLMNVSWEVGRSIEWDGQKEQVVGDAEANKFVNKEYRDPWKLTV</sequence>
<dbReference type="Proteomes" id="UP000319143">
    <property type="component" value="Unassembled WGS sequence"/>
</dbReference>
<accession>A0A5C6DAX9</accession>
<feature type="domain" description="Gfo/Idh/MocA-like oxidoreductase N-terminal" evidence="1">
    <location>
        <begin position="43"/>
        <end position="164"/>
    </location>
</feature>
<dbReference type="AlphaFoldDB" id="A0A5C6DAX9"/>
<evidence type="ECO:0000313" key="3">
    <source>
        <dbReference type="EMBL" id="TWU32019.1"/>
    </source>
</evidence>
<dbReference type="InterPro" id="IPR000683">
    <property type="entry name" value="Gfo/Idh/MocA-like_OxRdtase_N"/>
</dbReference>
<reference evidence="3 4" key="1">
    <citation type="submission" date="2019-02" db="EMBL/GenBank/DDBJ databases">
        <title>Deep-cultivation of Planctomycetes and their phenomic and genomic characterization uncovers novel biology.</title>
        <authorList>
            <person name="Wiegand S."/>
            <person name="Jogler M."/>
            <person name="Boedeker C."/>
            <person name="Pinto D."/>
            <person name="Vollmers J."/>
            <person name="Rivas-Marin E."/>
            <person name="Kohn T."/>
            <person name="Peeters S.H."/>
            <person name="Heuer A."/>
            <person name="Rast P."/>
            <person name="Oberbeckmann S."/>
            <person name="Bunk B."/>
            <person name="Jeske O."/>
            <person name="Meyerdierks A."/>
            <person name="Storesund J.E."/>
            <person name="Kallscheuer N."/>
            <person name="Luecker S."/>
            <person name="Lage O.M."/>
            <person name="Pohl T."/>
            <person name="Merkel B.J."/>
            <person name="Hornburger P."/>
            <person name="Mueller R.-W."/>
            <person name="Bruemmer F."/>
            <person name="Labrenz M."/>
            <person name="Spormann A.M."/>
            <person name="Op Den Camp H."/>
            <person name="Overmann J."/>
            <person name="Amann R."/>
            <person name="Jetten M.S.M."/>
            <person name="Mascher T."/>
            <person name="Medema M.H."/>
            <person name="Devos D.P."/>
            <person name="Kaster A.-K."/>
            <person name="Ovreas L."/>
            <person name="Rohde M."/>
            <person name="Galperin M.Y."/>
            <person name="Jogler C."/>
        </authorList>
    </citation>
    <scope>NUCLEOTIDE SEQUENCE [LARGE SCALE GENOMIC DNA]</scope>
    <source>
        <strain evidence="3 4">Poly41</strain>
    </source>
</reference>
<dbReference type="GO" id="GO:0000166">
    <property type="term" value="F:nucleotide binding"/>
    <property type="evidence" value="ECO:0007669"/>
    <property type="project" value="InterPro"/>
</dbReference>
<gene>
    <name evidence="3" type="primary">iolG_29</name>
    <name evidence="3" type="ORF">Poly41_59070</name>
</gene>
<protein>
    <submittedName>
        <fullName evidence="3">Inositol 2-dehydrogenase</fullName>
        <ecNumber evidence="3">1.1.1.18</ecNumber>
    </submittedName>
</protein>
<keyword evidence="3" id="KW-0560">Oxidoreductase</keyword>